<accession>A0AAV7X0W2</accession>
<evidence type="ECO:0000313" key="1">
    <source>
        <dbReference type="EMBL" id="KAJ1519538.1"/>
    </source>
</evidence>
<dbReference type="AlphaFoldDB" id="A0AAV7X0W2"/>
<dbReference type="EMBL" id="JAPTSV010000016">
    <property type="protein sequence ID" value="KAJ1519538.1"/>
    <property type="molecule type" value="Genomic_DNA"/>
</dbReference>
<protein>
    <submittedName>
        <fullName evidence="1">Uncharacterized protein</fullName>
    </submittedName>
</protein>
<reference evidence="1" key="1">
    <citation type="submission" date="2022-12" db="EMBL/GenBank/DDBJ databases">
        <title>Chromosome-level genome assembly of the bean flower thrips Megalurothrips usitatus.</title>
        <authorList>
            <person name="Ma L."/>
            <person name="Liu Q."/>
            <person name="Li H."/>
            <person name="Cai W."/>
        </authorList>
    </citation>
    <scope>NUCLEOTIDE SEQUENCE</scope>
    <source>
        <strain evidence="1">Cailab_2022a</strain>
    </source>
</reference>
<organism evidence="1 2">
    <name type="scientific">Megalurothrips usitatus</name>
    <name type="common">bean blossom thrips</name>
    <dbReference type="NCBI Taxonomy" id="439358"/>
    <lineage>
        <taxon>Eukaryota</taxon>
        <taxon>Metazoa</taxon>
        <taxon>Ecdysozoa</taxon>
        <taxon>Arthropoda</taxon>
        <taxon>Hexapoda</taxon>
        <taxon>Insecta</taxon>
        <taxon>Pterygota</taxon>
        <taxon>Neoptera</taxon>
        <taxon>Paraneoptera</taxon>
        <taxon>Thysanoptera</taxon>
        <taxon>Terebrantia</taxon>
        <taxon>Thripoidea</taxon>
        <taxon>Thripidae</taxon>
        <taxon>Megalurothrips</taxon>
    </lineage>
</organism>
<dbReference type="Proteomes" id="UP001075354">
    <property type="component" value="Chromosome 16"/>
</dbReference>
<evidence type="ECO:0000313" key="2">
    <source>
        <dbReference type="Proteomes" id="UP001075354"/>
    </source>
</evidence>
<gene>
    <name evidence="1" type="ORF">ONE63_004818</name>
</gene>
<proteinExistence type="predicted"/>
<sequence>MSRPCVPCRQVAKPPYLLGSASVCRQPRPLDVNLQLSGSASSSCRHAEGGDCGGDCDGDDCTSSSSSSAAACAAAAAAS</sequence>
<comment type="caution">
    <text evidence="1">The sequence shown here is derived from an EMBL/GenBank/DDBJ whole genome shotgun (WGS) entry which is preliminary data.</text>
</comment>
<name>A0AAV7X0W2_9NEOP</name>
<keyword evidence="2" id="KW-1185">Reference proteome</keyword>